<proteinExistence type="predicted"/>
<comment type="caution">
    <text evidence="2">The sequence shown here is derived from an EMBL/GenBank/DDBJ whole genome shotgun (WGS) entry which is preliminary data.</text>
</comment>
<feature type="region of interest" description="Disordered" evidence="1">
    <location>
        <begin position="215"/>
        <end position="235"/>
    </location>
</feature>
<dbReference type="GO" id="GO:0006402">
    <property type="term" value="P:mRNA catabolic process"/>
    <property type="evidence" value="ECO:0007669"/>
    <property type="project" value="InterPro"/>
</dbReference>
<dbReference type="AlphaFoldDB" id="A0AAV9C366"/>
<gene>
    <name evidence="2" type="ORF">QJS10_CPB22g00193</name>
</gene>
<reference evidence="2" key="2">
    <citation type="submission" date="2023-06" db="EMBL/GenBank/DDBJ databases">
        <authorList>
            <person name="Ma L."/>
            <person name="Liu K.-W."/>
            <person name="Li Z."/>
            <person name="Hsiao Y.-Y."/>
            <person name="Qi Y."/>
            <person name="Fu T."/>
            <person name="Tang G."/>
            <person name="Zhang D."/>
            <person name="Sun W.-H."/>
            <person name="Liu D.-K."/>
            <person name="Li Y."/>
            <person name="Chen G.-Z."/>
            <person name="Liu X.-D."/>
            <person name="Liao X.-Y."/>
            <person name="Jiang Y.-T."/>
            <person name="Yu X."/>
            <person name="Hao Y."/>
            <person name="Huang J."/>
            <person name="Zhao X.-W."/>
            <person name="Ke S."/>
            <person name="Chen Y.-Y."/>
            <person name="Wu W.-L."/>
            <person name="Hsu J.-L."/>
            <person name="Lin Y.-F."/>
            <person name="Huang M.-D."/>
            <person name="Li C.-Y."/>
            <person name="Huang L."/>
            <person name="Wang Z.-W."/>
            <person name="Zhao X."/>
            <person name="Zhong W.-Y."/>
            <person name="Peng D.-H."/>
            <person name="Ahmad S."/>
            <person name="Lan S."/>
            <person name="Zhang J.-S."/>
            <person name="Tsai W.-C."/>
            <person name="Van De Peer Y."/>
            <person name="Liu Z.-J."/>
        </authorList>
    </citation>
    <scope>NUCLEOTIDE SEQUENCE</scope>
    <source>
        <strain evidence="2">CP</strain>
        <tissue evidence="2">Leaves</tissue>
    </source>
</reference>
<evidence type="ECO:0000313" key="3">
    <source>
        <dbReference type="Proteomes" id="UP001180020"/>
    </source>
</evidence>
<dbReference type="GO" id="GO:0030014">
    <property type="term" value="C:CCR4-NOT complex"/>
    <property type="evidence" value="ECO:0007669"/>
    <property type="project" value="InterPro"/>
</dbReference>
<accession>A0AAV9C366</accession>
<keyword evidence="3" id="KW-1185">Reference proteome</keyword>
<organism evidence="2 3">
    <name type="scientific">Acorus calamus</name>
    <name type="common">Sweet flag</name>
    <dbReference type="NCBI Taxonomy" id="4465"/>
    <lineage>
        <taxon>Eukaryota</taxon>
        <taxon>Viridiplantae</taxon>
        <taxon>Streptophyta</taxon>
        <taxon>Embryophyta</taxon>
        <taxon>Tracheophyta</taxon>
        <taxon>Spermatophyta</taxon>
        <taxon>Magnoliopsida</taxon>
        <taxon>Liliopsida</taxon>
        <taxon>Acoraceae</taxon>
        <taxon>Acorus</taxon>
    </lineage>
</organism>
<dbReference type="PANTHER" id="PTHR12262">
    <property type="entry name" value="CCR4-NOT TRANSCRIPTION COMPLEX SUBUNIT 9"/>
    <property type="match status" value="1"/>
</dbReference>
<evidence type="ECO:0000313" key="2">
    <source>
        <dbReference type="EMBL" id="KAK1282683.1"/>
    </source>
</evidence>
<dbReference type="InterPro" id="IPR011989">
    <property type="entry name" value="ARM-like"/>
</dbReference>
<dbReference type="Gene3D" id="1.25.10.10">
    <property type="entry name" value="Leucine-rich Repeat Variant"/>
    <property type="match status" value="3"/>
</dbReference>
<dbReference type="Pfam" id="PF04078">
    <property type="entry name" value="Rcd1"/>
    <property type="match status" value="2"/>
</dbReference>
<dbReference type="Proteomes" id="UP001180020">
    <property type="component" value="Unassembled WGS sequence"/>
</dbReference>
<evidence type="ECO:0000256" key="1">
    <source>
        <dbReference type="SAM" id="MobiDB-lite"/>
    </source>
</evidence>
<dbReference type="InterPro" id="IPR007216">
    <property type="entry name" value="CNOT9"/>
</dbReference>
<protein>
    <submittedName>
        <fullName evidence="2">Uncharacterized protein</fullName>
    </submittedName>
</protein>
<name>A0AAV9C366_ACOCL</name>
<sequence length="235" mass="25861">MLQEITSIYHVLSPPTLTQEASNRVCNALSLLQVLEEWGVGEPVEDLVGLRLGAYLQPNKGHDSLVAIFIVQKILSDDEGLKYICATAERFFARLSDNPRACDALRNCLPDMLRDGTFDAYLRLTNVSSWPSILPDHLIGTHLLMTIDYHLHDQINFSKSSLILINVEADRIQVMANIMGSRTEALPCRYLGLPLRKIGSGSGNQLLIAWNAGSKDGKGGCSLRESKKNGGLGWA</sequence>
<dbReference type="EMBL" id="JAUJYO010000022">
    <property type="protein sequence ID" value="KAK1282683.1"/>
    <property type="molecule type" value="Genomic_DNA"/>
</dbReference>
<reference evidence="2" key="1">
    <citation type="journal article" date="2023" name="Nat. Commun.">
        <title>Diploid and tetraploid genomes of Acorus and the evolution of monocots.</title>
        <authorList>
            <person name="Ma L."/>
            <person name="Liu K.W."/>
            <person name="Li Z."/>
            <person name="Hsiao Y.Y."/>
            <person name="Qi Y."/>
            <person name="Fu T."/>
            <person name="Tang G.D."/>
            <person name="Zhang D."/>
            <person name="Sun W.H."/>
            <person name="Liu D.K."/>
            <person name="Li Y."/>
            <person name="Chen G.Z."/>
            <person name="Liu X.D."/>
            <person name="Liao X.Y."/>
            <person name="Jiang Y.T."/>
            <person name="Yu X."/>
            <person name="Hao Y."/>
            <person name="Huang J."/>
            <person name="Zhao X.W."/>
            <person name="Ke S."/>
            <person name="Chen Y.Y."/>
            <person name="Wu W.L."/>
            <person name="Hsu J.L."/>
            <person name="Lin Y.F."/>
            <person name="Huang M.D."/>
            <person name="Li C.Y."/>
            <person name="Huang L."/>
            <person name="Wang Z.W."/>
            <person name="Zhao X."/>
            <person name="Zhong W.Y."/>
            <person name="Peng D.H."/>
            <person name="Ahmad S."/>
            <person name="Lan S."/>
            <person name="Zhang J.S."/>
            <person name="Tsai W.C."/>
            <person name="Van de Peer Y."/>
            <person name="Liu Z.J."/>
        </authorList>
    </citation>
    <scope>NUCLEOTIDE SEQUENCE</scope>
    <source>
        <strain evidence="2">CP</strain>
    </source>
</reference>